<protein>
    <recommendedName>
        <fullName evidence="3">DUF4349 domain-containing protein</fullName>
    </recommendedName>
</protein>
<dbReference type="Proteomes" id="UP000317238">
    <property type="component" value="Unassembled WGS sequence"/>
</dbReference>
<proteinExistence type="predicted"/>
<dbReference type="OrthoDB" id="280626at2"/>
<keyword evidence="1" id="KW-0175">Coiled coil</keyword>
<keyword evidence="2" id="KW-0472">Membrane</keyword>
<dbReference type="Pfam" id="PF14257">
    <property type="entry name" value="DUF4349"/>
    <property type="match status" value="1"/>
</dbReference>
<dbReference type="EMBL" id="SJPL01000001">
    <property type="protein sequence ID" value="TWT72555.1"/>
    <property type="molecule type" value="Genomic_DNA"/>
</dbReference>
<feature type="domain" description="DUF4349" evidence="3">
    <location>
        <begin position="71"/>
        <end position="281"/>
    </location>
</feature>
<keyword evidence="2" id="KW-0812">Transmembrane</keyword>
<dbReference type="InterPro" id="IPR025645">
    <property type="entry name" value="DUF4349"/>
</dbReference>
<keyword evidence="5" id="KW-1185">Reference proteome</keyword>
<accession>A0A5C5YE31</accession>
<evidence type="ECO:0000313" key="4">
    <source>
        <dbReference type="EMBL" id="TWT72555.1"/>
    </source>
</evidence>
<dbReference type="AlphaFoldDB" id="A0A5C5YE31"/>
<evidence type="ECO:0000256" key="2">
    <source>
        <dbReference type="SAM" id="Phobius"/>
    </source>
</evidence>
<feature type="coiled-coil region" evidence="1">
    <location>
        <begin position="150"/>
        <end position="215"/>
    </location>
</feature>
<keyword evidence="2" id="KW-1133">Transmembrane helix</keyword>
<evidence type="ECO:0000256" key="1">
    <source>
        <dbReference type="SAM" id="Coils"/>
    </source>
</evidence>
<evidence type="ECO:0000313" key="5">
    <source>
        <dbReference type="Proteomes" id="UP000317238"/>
    </source>
</evidence>
<evidence type="ECO:0000259" key="3">
    <source>
        <dbReference type="Pfam" id="PF14257"/>
    </source>
</evidence>
<reference evidence="4 5" key="1">
    <citation type="submission" date="2019-02" db="EMBL/GenBank/DDBJ databases">
        <title>Deep-cultivation of Planctomycetes and their phenomic and genomic characterization uncovers novel biology.</title>
        <authorList>
            <person name="Wiegand S."/>
            <person name="Jogler M."/>
            <person name="Boedeker C."/>
            <person name="Pinto D."/>
            <person name="Vollmers J."/>
            <person name="Rivas-Marin E."/>
            <person name="Kohn T."/>
            <person name="Peeters S.H."/>
            <person name="Heuer A."/>
            <person name="Rast P."/>
            <person name="Oberbeckmann S."/>
            <person name="Bunk B."/>
            <person name="Jeske O."/>
            <person name="Meyerdierks A."/>
            <person name="Storesund J.E."/>
            <person name="Kallscheuer N."/>
            <person name="Luecker S."/>
            <person name="Lage O.M."/>
            <person name="Pohl T."/>
            <person name="Merkel B.J."/>
            <person name="Hornburger P."/>
            <person name="Mueller R.-W."/>
            <person name="Bruemmer F."/>
            <person name="Labrenz M."/>
            <person name="Spormann A.M."/>
            <person name="Op Den Camp H."/>
            <person name="Overmann J."/>
            <person name="Amann R."/>
            <person name="Jetten M.S.M."/>
            <person name="Mascher T."/>
            <person name="Medema M.H."/>
            <person name="Devos D.P."/>
            <person name="Kaster A.-K."/>
            <person name="Ovreas L."/>
            <person name="Rohde M."/>
            <person name="Galperin M.Y."/>
            <person name="Jogler C."/>
        </authorList>
    </citation>
    <scope>NUCLEOTIDE SEQUENCE [LARGE SCALE GENOMIC DNA]</scope>
    <source>
        <strain evidence="4 5">Pan14r</strain>
    </source>
</reference>
<sequence>MNRTLWIGIATALLAAGCGMPESGYSGKMASIDTAEAAAYESEPADALMSALAEADGADGGADRANGPTKRRIIYQTRLSLVVQDYKVFEAKLPQLVRDHDGFVSNAETNRRYRDEQSGTWVIRVPVDRYDGFLAGVMGLGFAESRKEDAQDVTEEYVDVESRIKNSQRLEQRMVDLLEERSGKLSDVLEIERELARVREEIERMQGRLRVLADRTTLATVTIQCREERKYTPPAAPTFTSRIGQSWSHSLASLRLTAENAVVLAVGAVPWLVVGGVVLLPTVWWWRRRRRRRRQG</sequence>
<comment type="caution">
    <text evidence="4">The sequence shown here is derived from an EMBL/GenBank/DDBJ whole genome shotgun (WGS) entry which is preliminary data.</text>
</comment>
<organism evidence="4 5">
    <name type="scientific">Crateriforma conspicua</name>
    <dbReference type="NCBI Taxonomy" id="2527996"/>
    <lineage>
        <taxon>Bacteria</taxon>
        <taxon>Pseudomonadati</taxon>
        <taxon>Planctomycetota</taxon>
        <taxon>Planctomycetia</taxon>
        <taxon>Planctomycetales</taxon>
        <taxon>Planctomycetaceae</taxon>
        <taxon>Crateriforma</taxon>
    </lineage>
</organism>
<name>A0A5C5YE31_9PLAN</name>
<feature type="transmembrane region" description="Helical" evidence="2">
    <location>
        <begin position="261"/>
        <end position="286"/>
    </location>
</feature>
<dbReference type="PROSITE" id="PS51257">
    <property type="entry name" value="PROKAR_LIPOPROTEIN"/>
    <property type="match status" value="1"/>
</dbReference>
<dbReference type="RefSeq" id="WP_146440379.1">
    <property type="nucleotide sequence ID" value="NZ_SJPL01000001.1"/>
</dbReference>
<gene>
    <name evidence="4" type="ORF">Pan14r_48750</name>
</gene>